<sequence length="378" mass="42035">MRLIFKEILHRKLNFSLSLLAMMTAIGLFVAFFTMTNASIFETRRLTRDMGFNLRIIPSGTDMNDFWLKGFSEETMPEEYVNQLAQHKDILYAHVTATLHKRINWQDAEVILTGLSPELEPSGAKKAPMLFQLHPGTVSLGYELAQREGLHKGDSIVLFGQKFEVQSTLAETGSSDDIRIYLELGELQKLVNMEGQINEIKAINCLCLIEGKDPLDKLREQLHLALPGAKVTMNRTIATAREKQRVMTEQYFAKILPVVLLVCAVWIGAMAWINVNDRKQEIGILRAMGYGTMDIAGLFLGKAVLIGLIGAIIGFAAGSAFSLMYGPDIFEFTANKIKPIYSLLFWSLAGAPVFASLASFLPTTIAISQDPAVTLREE</sequence>
<feature type="transmembrane region" description="Helical" evidence="7">
    <location>
        <begin position="20"/>
        <end position="41"/>
    </location>
</feature>
<evidence type="ECO:0000259" key="8">
    <source>
        <dbReference type="Pfam" id="PF02687"/>
    </source>
</evidence>
<comment type="subcellular location">
    <subcellularLocation>
        <location evidence="1">Cell membrane</location>
        <topology evidence="1">Multi-pass membrane protein</topology>
    </subcellularLocation>
</comment>
<comment type="similarity">
    <text evidence="6">Belongs to the ABC-4 integral membrane protein family.</text>
</comment>
<evidence type="ECO:0000256" key="4">
    <source>
        <dbReference type="ARBA" id="ARBA00022989"/>
    </source>
</evidence>
<keyword evidence="5 7" id="KW-0472">Membrane</keyword>
<evidence type="ECO:0000256" key="5">
    <source>
        <dbReference type="ARBA" id="ARBA00023136"/>
    </source>
</evidence>
<evidence type="ECO:0000256" key="6">
    <source>
        <dbReference type="ARBA" id="ARBA00038076"/>
    </source>
</evidence>
<proteinExistence type="inferred from homology"/>
<dbReference type="EMBL" id="JBDKWZ010000003">
    <property type="protein sequence ID" value="MEN7547784.1"/>
    <property type="molecule type" value="Genomic_DNA"/>
</dbReference>
<dbReference type="AlphaFoldDB" id="A0AAW9RSN5"/>
<dbReference type="GO" id="GO:0005886">
    <property type="term" value="C:plasma membrane"/>
    <property type="evidence" value="ECO:0007669"/>
    <property type="project" value="UniProtKB-SubCell"/>
</dbReference>
<feature type="domain" description="ABC3 transporter permease C-terminal" evidence="8">
    <location>
        <begin position="258"/>
        <end position="368"/>
    </location>
</feature>
<keyword evidence="4 7" id="KW-1133">Transmembrane helix</keyword>
<evidence type="ECO:0000313" key="9">
    <source>
        <dbReference type="EMBL" id="MEN7547784.1"/>
    </source>
</evidence>
<feature type="transmembrane region" description="Helical" evidence="7">
    <location>
        <begin position="295"/>
        <end position="323"/>
    </location>
</feature>
<organism evidence="9 10">
    <name type="scientific">Rapidithrix thailandica</name>
    <dbReference type="NCBI Taxonomy" id="413964"/>
    <lineage>
        <taxon>Bacteria</taxon>
        <taxon>Pseudomonadati</taxon>
        <taxon>Bacteroidota</taxon>
        <taxon>Cytophagia</taxon>
        <taxon>Cytophagales</taxon>
        <taxon>Flammeovirgaceae</taxon>
        <taxon>Rapidithrix</taxon>
    </lineage>
</organism>
<dbReference type="RefSeq" id="WP_346820567.1">
    <property type="nucleotide sequence ID" value="NZ_JBDKWZ010000003.1"/>
</dbReference>
<dbReference type="GO" id="GO:0022857">
    <property type="term" value="F:transmembrane transporter activity"/>
    <property type="evidence" value="ECO:0007669"/>
    <property type="project" value="TreeGrafter"/>
</dbReference>
<evidence type="ECO:0000256" key="2">
    <source>
        <dbReference type="ARBA" id="ARBA00022475"/>
    </source>
</evidence>
<feature type="transmembrane region" description="Helical" evidence="7">
    <location>
        <begin position="343"/>
        <end position="367"/>
    </location>
</feature>
<evidence type="ECO:0000313" key="10">
    <source>
        <dbReference type="Proteomes" id="UP001403385"/>
    </source>
</evidence>
<comment type="caution">
    <text evidence="9">The sequence shown here is derived from an EMBL/GenBank/DDBJ whole genome shotgun (WGS) entry which is preliminary data.</text>
</comment>
<evidence type="ECO:0000256" key="1">
    <source>
        <dbReference type="ARBA" id="ARBA00004651"/>
    </source>
</evidence>
<dbReference type="Proteomes" id="UP001403385">
    <property type="component" value="Unassembled WGS sequence"/>
</dbReference>
<gene>
    <name evidence="9" type="ORF">AAG747_07685</name>
</gene>
<dbReference type="Pfam" id="PF02687">
    <property type="entry name" value="FtsX"/>
    <property type="match status" value="1"/>
</dbReference>
<protein>
    <submittedName>
        <fullName evidence="9">FtsX-like permease family protein</fullName>
    </submittedName>
</protein>
<name>A0AAW9RSN5_9BACT</name>
<keyword evidence="2" id="KW-1003">Cell membrane</keyword>
<dbReference type="PANTHER" id="PTHR30572">
    <property type="entry name" value="MEMBRANE COMPONENT OF TRANSPORTER-RELATED"/>
    <property type="match status" value="1"/>
</dbReference>
<accession>A0AAW9RSN5</accession>
<dbReference type="PANTHER" id="PTHR30572:SF4">
    <property type="entry name" value="ABC TRANSPORTER PERMEASE YTRF"/>
    <property type="match status" value="1"/>
</dbReference>
<dbReference type="InterPro" id="IPR050250">
    <property type="entry name" value="Macrolide_Exporter_MacB"/>
</dbReference>
<evidence type="ECO:0000256" key="3">
    <source>
        <dbReference type="ARBA" id="ARBA00022692"/>
    </source>
</evidence>
<feature type="transmembrane region" description="Helical" evidence="7">
    <location>
        <begin position="251"/>
        <end position="275"/>
    </location>
</feature>
<keyword evidence="10" id="KW-1185">Reference proteome</keyword>
<reference evidence="9 10" key="1">
    <citation type="submission" date="2024-04" db="EMBL/GenBank/DDBJ databases">
        <title>Novel genus in family Flammeovirgaceae.</title>
        <authorList>
            <person name="Nguyen T.H."/>
            <person name="Vuong T.Q."/>
            <person name="Le H."/>
            <person name="Kim S.-G."/>
        </authorList>
    </citation>
    <scope>NUCLEOTIDE SEQUENCE [LARGE SCALE GENOMIC DNA]</scope>
    <source>
        <strain evidence="9 10">JCM 23209</strain>
    </source>
</reference>
<evidence type="ECO:0000256" key="7">
    <source>
        <dbReference type="SAM" id="Phobius"/>
    </source>
</evidence>
<dbReference type="InterPro" id="IPR003838">
    <property type="entry name" value="ABC3_permease_C"/>
</dbReference>
<keyword evidence="3 7" id="KW-0812">Transmembrane</keyword>